<accession>A0A328BN67</accession>
<dbReference type="Pfam" id="PF06356">
    <property type="entry name" value="DUF1064"/>
    <property type="match status" value="1"/>
</dbReference>
<gene>
    <name evidence="1" type="ORF">DJ019_01905</name>
</gene>
<evidence type="ECO:0008006" key="3">
    <source>
        <dbReference type="Google" id="ProtNLM"/>
    </source>
</evidence>
<protein>
    <recommendedName>
        <fullName evidence="3">DUF1064 domain-containing protein</fullName>
    </recommendedName>
</protein>
<evidence type="ECO:0000313" key="2">
    <source>
        <dbReference type="Proteomes" id="UP000249524"/>
    </source>
</evidence>
<proteinExistence type="predicted"/>
<evidence type="ECO:0000313" key="1">
    <source>
        <dbReference type="EMBL" id="RAK68790.1"/>
    </source>
</evidence>
<dbReference type="OrthoDB" id="7562115at2"/>
<keyword evidence="2" id="KW-1185">Reference proteome</keyword>
<reference evidence="1 2" key="1">
    <citation type="submission" date="2018-05" db="EMBL/GenBank/DDBJ databases">
        <authorList>
            <person name="Lanie J.A."/>
            <person name="Ng W.-L."/>
            <person name="Kazmierczak K.M."/>
            <person name="Andrzejewski T.M."/>
            <person name="Davidsen T.M."/>
            <person name="Wayne K.J."/>
            <person name="Tettelin H."/>
            <person name="Glass J.I."/>
            <person name="Rusch D."/>
            <person name="Podicherti R."/>
            <person name="Tsui H.-C.T."/>
            <person name="Winkler M.E."/>
        </authorList>
    </citation>
    <scope>NUCLEOTIDE SEQUENCE [LARGE SCALE GENOMIC DNA]</scope>
    <source>
        <strain evidence="1 2">BUT-10</strain>
    </source>
</reference>
<dbReference type="Proteomes" id="UP000249524">
    <property type="component" value="Unassembled WGS sequence"/>
</dbReference>
<name>A0A328BN67_9CAUL</name>
<comment type="caution">
    <text evidence="1">The sequence shown here is derived from an EMBL/GenBank/DDBJ whole genome shotgun (WGS) entry which is preliminary data.</text>
</comment>
<sequence length="105" mass="12117">MTRKFRNVPTEVDGVTFASRKEARRFGELRLLERAGEISELQIQPAFPLTVNGKLVCKYLADFAYQRGGVRVVEDVKSEITRKHPVYRIKNKLFRAVMGFEITEV</sequence>
<dbReference type="RefSeq" id="WP_111274282.1">
    <property type="nucleotide sequence ID" value="NZ_QFYS01000001.1"/>
</dbReference>
<dbReference type="AlphaFoldDB" id="A0A328BN67"/>
<organism evidence="1 2">
    <name type="scientific">Phenylobacterium kunshanense</name>
    <dbReference type="NCBI Taxonomy" id="1445034"/>
    <lineage>
        <taxon>Bacteria</taxon>
        <taxon>Pseudomonadati</taxon>
        <taxon>Pseudomonadota</taxon>
        <taxon>Alphaproteobacteria</taxon>
        <taxon>Caulobacterales</taxon>
        <taxon>Caulobacteraceae</taxon>
        <taxon>Phenylobacterium</taxon>
    </lineage>
</organism>
<dbReference type="EMBL" id="QFYS01000001">
    <property type="protein sequence ID" value="RAK68790.1"/>
    <property type="molecule type" value="Genomic_DNA"/>
</dbReference>
<dbReference type="InterPro" id="IPR009414">
    <property type="entry name" value="DUF1064"/>
</dbReference>